<dbReference type="EMBL" id="LC738870">
    <property type="protein sequence ID" value="BDT61933.1"/>
    <property type="molecule type" value="Genomic_DNA"/>
</dbReference>
<protein>
    <submittedName>
        <fullName evidence="2">Uncharacterized protein</fullName>
    </submittedName>
</protein>
<evidence type="ECO:0000313" key="2">
    <source>
        <dbReference type="EMBL" id="BDT61933.1"/>
    </source>
</evidence>
<evidence type="ECO:0000256" key="1">
    <source>
        <dbReference type="SAM" id="MobiDB-lite"/>
    </source>
</evidence>
<proteinExistence type="predicted"/>
<feature type="compositionally biased region" description="Acidic residues" evidence="1">
    <location>
        <begin position="224"/>
        <end position="245"/>
    </location>
</feature>
<reference evidence="2" key="1">
    <citation type="submission" date="2022-10" db="EMBL/GenBank/DDBJ databases">
        <title>Genome sequences of endogenous nimaviruses in decapod crustaceans.</title>
        <authorList>
            <person name="Kawato S."/>
            <person name="Nozaki R."/>
            <person name="Kondo H."/>
            <person name="Hirono I."/>
        </authorList>
    </citation>
    <scope>NUCLEOTIDE SEQUENCE</scope>
    <source>
        <strain evidence="2">Mikawa2016</strain>
    </source>
</reference>
<feature type="region of interest" description="Disordered" evidence="1">
    <location>
        <begin position="561"/>
        <end position="583"/>
    </location>
</feature>
<feature type="region of interest" description="Disordered" evidence="1">
    <location>
        <begin position="213"/>
        <end position="265"/>
    </location>
</feature>
<organism evidence="2">
    <name type="scientific">Penaeus monodon majanivirus A</name>
    <dbReference type="NCBI Taxonomy" id="2984271"/>
    <lineage>
        <taxon>Viruses</taxon>
        <taxon>Viruses incertae sedis</taxon>
        <taxon>Naldaviricetes</taxon>
        <taxon>Nimaviridae</taxon>
    </lineage>
</organism>
<accession>A0A9C7F7G1</accession>
<name>A0A9C7F7G1_9VIRU</name>
<feature type="compositionally biased region" description="Basic and acidic residues" evidence="1">
    <location>
        <begin position="213"/>
        <end position="223"/>
    </location>
</feature>
<sequence>MSGGENRNENKKNRILLKDDGDDDYDFQAEDSSLVQMYDKFCIGCIGKFRNVILSKLESPKHAPLHNVTVDNAVVRYLKNNSLSIVERIEEEFVDNESCDDNELRNNPLGCIPLKRTLNVLEVLNNRNILNLTNLSDHILLKGSLKGVVMEIDDPHRGNKTDTEENISMTFDEALLKCIPRDISCNCTDNGSRESRDIIEYGKNDNVDRSKAEYAENEWHVSTDDDIGGNDDNDDSNNDNNEDDKDNGSDEGALLGRNDRSRNTVYSEIPNSRKCNNTVTLLGNNEKYLCLEICKHVQNCPVDVNNMRIIDRNINLSVREPNTNTNTEVELEITNNGDSSVNTGNMVYVSGSTVCRGEIFMKEEEGANKNHRAHNKDTLERIFMLMNKNENVTQRHISDLVNELDHAKRISQSFTICNLTYVAPVVSKSFKDQIMNEFNNAYGRSVTTLHLGPLSRGNIYDETKIWMRKYMQHVAEKNVEINCGDLRQSTILVDVPLFDNKTKHGTHVSLSNLCGKNALLTNMRMVQRLITIIDFIASDIRDTVYNRELLKSNTKLQATEPVNHISQGSASSSSSSSSSSVTSVNTTINDVSDIRYKMLVKDYSLCLHIRRTLQETHRYLNEIYMETA</sequence>
<feature type="compositionally biased region" description="Low complexity" evidence="1">
    <location>
        <begin position="566"/>
        <end position="583"/>
    </location>
</feature>